<accession>A0ACA9PC64</accession>
<proteinExistence type="predicted"/>
<dbReference type="Proteomes" id="UP000789525">
    <property type="component" value="Unassembled WGS sequence"/>
</dbReference>
<name>A0ACA9PC64_9GLOM</name>
<reference evidence="1" key="1">
    <citation type="submission" date="2021-06" db="EMBL/GenBank/DDBJ databases">
        <authorList>
            <person name="Kallberg Y."/>
            <person name="Tangrot J."/>
            <person name="Rosling A."/>
        </authorList>
    </citation>
    <scope>NUCLEOTIDE SEQUENCE</scope>
    <source>
        <strain evidence="1">CL356</strain>
    </source>
</reference>
<gene>
    <name evidence="1" type="ORF">ACOLOM_LOCUS10261</name>
</gene>
<evidence type="ECO:0000313" key="1">
    <source>
        <dbReference type="EMBL" id="CAG8701425.1"/>
    </source>
</evidence>
<organism evidence="1 2">
    <name type="scientific">Acaulospora colombiana</name>
    <dbReference type="NCBI Taxonomy" id="27376"/>
    <lineage>
        <taxon>Eukaryota</taxon>
        <taxon>Fungi</taxon>
        <taxon>Fungi incertae sedis</taxon>
        <taxon>Mucoromycota</taxon>
        <taxon>Glomeromycotina</taxon>
        <taxon>Glomeromycetes</taxon>
        <taxon>Diversisporales</taxon>
        <taxon>Acaulosporaceae</taxon>
        <taxon>Acaulospora</taxon>
    </lineage>
</organism>
<comment type="caution">
    <text evidence="1">The sequence shown here is derived from an EMBL/GenBank/DDBJ whole genome shotgun (WGS) entry which is preliminary data.</text>
</comment>
<sequence length="101" mass="11950">MRRRDLDEGRSKGSKAKEGCVMHLRLQKRRSLIDTRPLFAKDMPPYIRVPKETSRVDGFHNLDKVIKVWIEMSKLVWAEVMWLRPMGSSVERDHDIFKSPE</sequence>
<dbReference type="EMBL" id="CAJVPT010032437">
    <property type="protein sequence ID" value="CAG8701425.1"/>
    <property type="molecule type" value="Genomic_DNA"/>
</dbReference>
<protein>
    <submittedName>
        <fullName evidence="1">7138_t:CDS:1</fullName>
    </submittedName>
</protein>
<keyword evidence="2" id="KW-1185">Reference proteome</keyword>
<evidence type="ECO:0000313" key="2">
    <source>
        <dbReference type="Proteomes" id="UP000789525"/>
    </source>
</evidence>